<dbReference type="Pfam" id="PF02190">
    <property type="entry name" value="LON_substr_bdg"/>
    <property type="match status" value="1"/>
</dbReference>
<comment type="caution">
    <text evidence="2">The sequence shown here is derived from an EMBL/GenBank/DDBJ whole genome shotgun (WGS) entry which is preliminary data.</text>
</comment>
<keyword evidence="3" id="KW-1185">Reference proteome</keyword>
<dbReference type="InterPro" id="IPR015947">
    <property type="entry name" value="PUA-like_sf"/>
</dbReference>
<evidence type="ECO:0000313" key="3">
    <source>
        <dbReference type="Proteomes" id="UP001521137"/>
    </source>
</evidence>
<dbReference type="RefSeq" id="WP_235313976.1">
    <property type="nucleotide sequence ID" value="NZ_JAKGAS010000011.1"/>
</dbReference>
<dbReference type="SUPFAM" id="SSF88697">
    <property type="entry name" value="PUA domain-like"/>
    <property type="match status" value="1"/>
</dbReference>
<reference evidence="2 3" key="1">
    <citation type="submission" date="2022-01" db="EMBL/GenBank/DDBJ databases">
        <title>Paraglaciecola sp. G1-23.</title>
        <authorList>
            <person name="Jin M.S."/>
            <person name="Han D.M."/>
            <person name="Kim H.M."/>
            <person name="Jeon C.O."/>
        </authorList>
    </citation>
    <scope>NUCLEOTIDE SEQUENCE [LARGE SCALE GENOMIC DNA]</scope>
    <source>
        <strain evidence="2 3">G1-23</strain>
    </source>
</reference>
<dbReference type="Proteomes" id="UP001521137">
    <property type="component" value="Unassembled WGS sequence"/>
</dbReference>
<sequence length="207" mass="23745">MNKILTKNVLQVNSDKQEMRVQHVNLPIFPLPVFLLPEGVIRLRIFEPKYLKMVKIASQQNGFVICSDIKGSSKTNPNWGSWVHIINFDQGQDGVLEIDVKCQSLVEVRNMEKDSDSLQFGEITPIYHWSQDDVTNSTSTLSKPLKKLFENNTLLNDLYSEKPTHNTHWVTARWLELLPVDLAIKTAFVEQQGFAQATSFIEDIIFK</sequence>
<proteinExistence type="predicted"/>
<organism evidence="2 3">
    <name type="scientific">Paraglaciecola algarum</name>
    <dbReference type="NCBI Taxonomy" id="3050085"/>
    <lineage>
        <taxon>Bacteria</taxon>
        <taxon>Pseudomonadati</taxon>
        <taxon>Pseudomonadota</taxon>
        <taxon>Gammaproteobacteria</taxon>
        <taxon>Alteromonadales</taxon>
        <taxon>Alteromonadaceae</taxon>
        <taxon>Paraglaciecola</taxon>
    </lineage>
</organism>
<gene>
    <name evidence="2" type="ORF">L0668_16880</name>
</gene>
<protein>
    <submittedName>
        <fullName evidence="2">LON peptidase substrate-binding domain-containing protein</fullName>
    </submittedName>
</protein>
<accession>A0ABS9DDV0</accession>
<dbReference type="EMBL" id="JAKGAS010000011">
    <property type="protein sequence ID" value="MCF2949796.1"/>
    <property type="molecule type" value="Genomic_DNA"/>
</dbReference>
<evidence type="ECO:0000259" key="1">
    <source>
        <dbReference type="Pfam" id="PF02190"/>
    </source>
</evidence>
<dbReference type="InterPro" id="IPR046336">
    <property type="entry name" value="Lon_prtase_N_sf"/>
</dbReference>
<name>A0ABS9DDV0_9ALTE</name>
<dbReference type="Gene3D" id="2.30.130.40">
    <property type="entry name" value="LON domain-like"/>
    <property type="match status" value="1"/>
</dbReference>
<feature type="domain" description="Lon N-terminal" evidence="1">
    <location>
        <begin position="25"/>
        <end position="161"/>
    </location>
</feature>
<evidence type="ECO:0000313" key="2">
    <source>
        <dbReference type="EMBL" id="MCF2949796.1"/>
    </source>
</evidence>
<dbReference type="InterPro" id="IPR003111">
    <property type="entry name" value="Lon_prtase_N"/>
</dbReference>